<dbReference type="PANTHER" id="PTHR30426:SF0">
    <property type="entry name" value="4-HYDROXY-3-METHYLBUT-2-ENYL DIPHOSPHATE REDUCTASE"/>
    <property type="match status" value="1"/>
</dbReference>
<sequence length="291" mass="31621">MNNIRIIKRAEVLGYCMGVRKAVDAVFSVIKQGHGNVLTYGPLIHNPATMRALQKEGVKILDPESFEPDSKLAGNTVIIRAHGISPEKRVALENSGARLVDATCPRVVSSQMRAKKHAEKGLPVILAGDKNHGELIGIAGYVRSVKGAQCFGVQNAEEAARLSFDADEAVLIAQTTIKQSEYNAIADVLRRKVKNLLVLNTICSATEERQIALKKLSLEVDAVLIIGGKNSANTQRLLQTAKDIPLPAWLVETAKDIPKEIYQFRSVGISAGASTPDFIIDQVEKALRETH</sequence>
<feature type="binding site" evidence="5">
    <location>
        <position position="233"/>
    </location>
    <ligand>
        <name>isopentenyl diphosphate</name>
        <dbReference type="ChEBI" id="CHEBI:128769"/>
    </ligand>
</feature>
<feature type="binding site" evidence="5">
    <location>
        <position position="45"/>
    </location>
    <ligand>
        <name>isopentenyl diphosphate</name>
        <dbReference type="ChEBI" id="CHEBI:128769"/>
    </ligand>
</feature>
<reference evidence="8" key="1">
    <citation type="submission" date="2015-01" db="EMBL/GenBank/DDBJ databases">
        <authorList>
            <person name="Manzoor Shahid"/>
            <person name="Zubair Saima"/>
        </authorList>
    </citation>
    <scope>NUCLEOTIDE SEQUENCE [LARGE SCALE GENOMIC DNA]</scope>
    <source>
        <strain evidence="8">V1</strain>
    </source>
</reference>
<dbReference type="InterPro" id="IPR003451">
    <property type="entry name" value="LytB/IspH"/>
</dbReference>
<feature type="binding site" evidence="5">
    <location>
        <position position="274"/>
    </location>
    <ligand>
        <name>dimethylallyl diphosphate</name>
        <dbReference type="ChEBI" id="CHEBI:57623"/>
    </ligand>
</feature>
<keyword evidence="2 5" id="KW-0479">Metal-binding</keyword>
<dbReference type="GO" id="GO:0019288">
    <property type="term" value="P:isopentenyl diphosphate biosynthetic process, methylerythritol 4-phosphate pathway"/>
    <property type="evidence" value="ECO:0007669"/>
    <property type="project" value="UniProtKB-UniRule"/>
</dbReference>
<dbReference type="EMBL" id="CP042817">
    <property type="protein sequence ID" value="QEJ98270.1"/>
    <property type="molecule type" value="Genomic_DNA"/>
</dbReference>
<comment type="cofactor">
    <cofactor evidence="5">
        <name>[4Fe-4S] cluster</name>
        <dbReference type="ChEBI" id="CHEBI:49883"/>
    </cofactor>
    <text evidence="5">Binds 1 [4Fe-4S] cluster per subunit.</text>
</comment>
<evidence type="ECO:0000256" key="5">
    <source>
        <dbReference type="HAMAP-Rule" id="MF_00191"/>
    </source>
</evidence>
<feature type="binding site" evidence="5">
    <location>
        <position position="82"/>
    </location>
    <ligand>
        <name>isopentenyl diphosphate</name>
        <dbReference type="ChEBI" id="CHEBI:128769"/>
    </ligand>
</feature>
<feature type="binding site" evidence="5">
    <location>
        <position position="233"/>
    </location>
    <ligand>
        <name>(2E)-4-hydroxy-3-methylbut-2-enyl diphosphate</name>
        <dbReference type="ChEBI" id="CHEBI:128753"/>
    </ligand>
</feature>
<comment type="catalytic activity">
    <reaction evidence="5">
        <text>dimethylallyl diphosphate + 2 oxidized [2Fe-2S]-[ferredoxin] + H2O = (2E)-4-hydroxy-3-methylbut-2-enyl diphosphate + 2 reduced [2Fe-2S]-[ferredoxin] + 2 H(+)</text>
        <dbReference type="Rhea" id="RHEA:24825"/>
        <dbReference type="Rhea" id="RHEA-COMP:10000"/>
        <dbReference type="Rhea" id="RHEA-COMP:10001"/>
        <dbReference type="ChEBI" id="CHEBI:15377"/>
        <dbReference type="ChEBI" id="CHEBI:15378"/>
        <dbReference type="ChEBI" id="CHEBI:33737"/>
        <dbReference type="ChEBI" id="CHEBI:33738"/>
        <dbReference type="ChEBI" id="CHEBI:57623"/>
        <dbReference type="ChEBI" id="CHEBI:128753"/>
        <dbReference type="EC" id="1.17.7.4"/>
    </reaction>
</comment>
<dbReference type="Pfam" id="PF02401">
    <property type="entry name" value="LYTB"/>
    <property type="match status" value="1"/>
</dbReference>
<comment type="function">
    <text evidence="5">Catalyzes the conversion of 1-hydroxy-2-methyl-2-(E)-butenyl 4-diphosphate (HMBPP) into a mixture of isopentenyl diphosphate (IPP) and dimethylallyl diphosphate (DMAPP). Acts in the terminal step of the DOXP/MEP pathway for isoprenoid precursor biosynthesis.</text>
</comment>
<keyword evidence="5" id="KW-0414">Isoprene biosynthesis</keyword>
<reference evidence="6" key="2">
    <citation type="submission" date="2015-01" db="EMBL/GenBank/DDBJ databases">
        <authorList>
            <person name="Xiang T."/>
            <person name="Song Y."/>
            <person name="Huang L."/>
            <person name="Wang B."/>
            <person name="Wu P."/>
        </authorList>
    </citation>
    <scope>NUCLEOTIDE SEQUENCE [LARGE SCALE GENOMIC DNA]</scope>
    <source>
        <strain evidence="6">V1</strain>
    </source>
</reference>
<feature type="binding site" evidence="5">
    <location>
        <position position="132"/>
    </location>
    <ligand>
        <name>(2E)-4-hydroxy-3-methylbut-2-enyl diphosphate</name>
        <dbReference type="ChEBI" id="CHEBI:128753"/>
    </ligand>
</feature>
<dbReference type="GO" id="GO:0016114">
    <property type="term" value="P:terpenoid biosynthetic process"/>
    <property type="evidence" value="ECO:0007669"/>
    <property type="project" value="UniProtKB-UniRule"/>
</dbReference>
<feature type="binding site" evidence="5">
    <location>
        <position position="16"/>
    </location>
    <ligand>
        <name>[4Fe-4S] cluster</name>
        <dbReference type="ChEBI" id="CHEBI:49883"/>
    </ligand>
</feature>
<evidence type="ECO:0000313" key="9">
    <source>
        <dbReference type="Proteomes" id="UP000323594"/>
    </source>
</evidence>
<evidence type="ECO:0000256" key="4">
    <source>
        <dbReference type="ARBA" id="ARBA00023014"/>
    </source>
</evidence>
<dbReference type="GO" id="GO:0050992">
    <property type="term" value="P:dimethylallyl diphosphate biosynthetic process"/>
    <property type="evidence" value="ECO:0007669"/>
    <property type="project" value="UniProtKB-UniRule"/>
</dbReference>
<feature type="binding site" evidence="5">
    <location>
        <position position="45"/>
    </location>
    <ligand>
        <name>dimethylallyl diphosphate</name>
        <dbReference type="ChEBI" id="CHEBI:57623"/>
    </ligand>
</feature>
<comment type="caution">
    <text evidence="5">Lacks conserved residue(s) required for the propagation of feature annotation.</text>
</comment>
<dbReference type="EC" id="1.17.7.4" evidence="5"/>
<dbReference type="Proteomes" id="UP000323594">
    <property type="component" value="Chromosome"/>
</dbReference>
<dbReference type="GO" id="GO:0051745">
    <property type="term" value="F:4-hydroxy-3-methylbut-2-enyl diphosphate reductase activity"/>
    <property type="evidence" value="ECO:0007669"/>
    <property type="project" value="UniProtKB-UniRule"/>
</dbReference>
<comment type="similarity">
    <text evidence="5">Belongs to the IspH family.</text>
</comment>
<feature type="binding site" evidence="5">
    <location>
        <position position="233"/>
    </location>
    <ligand>
        <name>dimethylallyl diphosphate</name>
        <dbReference type="ChEBI" id="CHEBI:57623"/>
    </ligand>
</feature>
<evidence type="ECO:0000256" key="1">
    <source>
        <dbReference type="ARBA" id="ARBA00022485"/>
    </source>
</evidence>
<gene>
    <name evidence="5 6" type="primary">ispH</name>
    <name evidence="7" type="ORF">FUT82_09845</name>
    <name evidence="6" type="ORF">TPHV1_20092</name>
</gene>
<dbReference type="Gene3D" id="3.40.50.11270">
    <property type="match status" value="1"/>
</dbReference>
<dbReference type="UniPathway" id="UPA00056">
    <property type="reaction ID" value="UER00097"/>
</dbReference>
<protein>
    <recommendedName>
        <fullName evidence="5">4-hydroxy-3-methylbut-2-enyl diphosphate reductase</fullName>
        <shortName evidence="5">HMBPP reductase</shortName>
        <ecNumber evidence="5">1.17.7.4</ecNumber>
    </recommendedName>
</protein>
<dbReference type="PANTHER" id="PTHR30426">
    <property type="entry name" value="4-HYDROXY-3-METHYLBUT-2-ENYL DIPHOSPHATE REDUCTASE"/>
    <property type="match status" value="1"/>
</dbReference>
<evidence type="ECO:0000313" key="8">
    <source>
        <dbReference type="Proteomes" id="UP000042527"/>
    </source>
</evidence>
<dbReference type="GeneID" id="57753154"/>
<dbReference type="GO" id="GO:0046872">
    <property type="term" value="F:metal ion binding"/>
    <property type="evidence" value="ECO:0007669"/>
    <property type="project" value="UniProtKB-KW"/>
</dbReference>
<feature type="active site" description="Proton donor" evidence="5">
    <location>
        <position position="134"/>
    </location>
</feature>
<dbReference type="GO" id="GO:0051539">
    <property type="term" value="F:4 iron, 4 sulfur cluster binding"/>
    <property type="evidence" value="ECO:0007669"/>
    <property type="project" value="UniProtKB-UniRule"/>
</dbReference>
<feature type="binding site" evidence="5">
    <location>
        <position position="175"/>
    </location>
    <ligand>
        <name>(2E)-4-hydroxy-3-methylbut-2-enyl diphosphate</name>
        <dbReference type="ChEBI" id="CHEBI:128753"/>
    </ligand>
</feature>
<keyword evidence="1 5" id="KW-0004">4Fe-4S</keyword>
<feature type="binding site" evidence="5">
    <location>
        <position position="274"/>
    </location>
    <ligand>
        <name>(2E)-4-hydroxy-3-methylbut-2-enyl diphosphate</name>
        <dbReference type="ChEBI" id="CHEBI:128753"/>
    </ligand>
</feature>
<comment type="pathway">
    <text evidence="5">Isoprenoid biosynthesis; isopentenyl diphosphate biosynthesis via DXP pathway; isopentenyl diphosphate from 1-deoxy-D-xylulose 5-phosphate: step 6/6.</text>
</comment>
<dbReference type="Gene3D" id="3.40.1010.20">
    <property type="entry name" value="4-hydroxy-3-methylbut-2-enyl diphosphate reductase, catalytic domain"/>
    <property type="match status" value="2"/>
</dbReference>
<reference evidence="7 9" key="3">
    <citation type="submission" date="2019-08" db="EMBL/GenBank/DDBJ databases">
        <authorList>
            <person name="Kuhnert P."/>
        </authorList>
    </citation>
    <scope>NUCLEOTIDE SEQUENCE [LARGE SCALE GENOMIC DNA]</scope>
    <source>
        <strain evidence="7 9">B36.5</strain>
    </source>
</reference>
<feature type="binding site" evidence="5">
    <location>
        <position position="82"/>
    </location>
    <ligand>
        <name>dimethylallyl diphosphate</name>
        <dbReference type="ChEBI" id="CHEBI:57623"/>
    </ligand>
</feature>
<feature type="binding site" evidence="5">
    <location>
        <position position="132"/>
    </location>
    <ligand>
        <name>dimethylallyl diphosphate</name>
        <dbReference type="ChEBI" id="CHEBI:57623"/>
    </ligand>
</feature>
<evidence type="ECO:0000256" key="3">
    <source>
        <dbReference type="ARBA" id="ARBA00023004"/>
    </source>
</evidence>
<dbReference type="RefSeq" id="WP_039943543.1">
    <property type="nucleotide sequence ID" value="NZ_CDNC01000012.1"/>
</dbReference>
<dbReference type="OrthoDB" id="9777362at2"/>
<name>A0A0B7GXB0_TREPH</name>
<feature type="binding site" evidence="5">
    <location>
        <position position="274"/>
    </location>
    <ligand>
        <name>isopentenyl diphosphate</name>
        <dbReference type="ChEBI" id="CHEBI:128769"/>
    </ligand>
</feature>
<feature type="binding site" evidence="5">
    <location>
        <position position="82"/>
    </location>
    <ligand>
        <name>(2E)-4-hydroxy-3-methylbut-2-enyl diphosphate</name>
        <dbReference type="ChEBI" id="CHEBI:128753"/>
    </ligand>
</feature>
<comment type="pathway">
    <text evidence="5">Isoprenoid biosynthesis; dimethylallyl diphosphate biosynthesis; dimethylallyl diphosphate from (2E)-4-hydroxy-3-methylbutenyl diphosphate: step 1/1.</text>
</comment>
<feature type="binding site" evidence="5">
    <location>
        <position position="132"/>
    </location>
    <ligand>
        <name>isopentenyl diphosphate</name>
        <dbReference type="ChEBI" id="CHEBI:128769"/>
    </ligand>
</feature>
<feature type="binding site" evidence="5">
    <location>
        <position position="231"/>
    </location>
    <ligand>
        <name>isopentenyl diphosphate</name>
        <dbReference type="ChEBI" id="CHEBI:128769"/>
    </ligand>
</feature>
<dbReference type="AlphaFoldDB" id="A0A0B7GXB0"/>
<dbReference type="CDD" id="cd13944">
    <property type="entry name" value="lytB_ispH"/>
    <property type="match status" value="1"/>
</dbReference>
<keyword evidence="4 5" id="KW-0411">Iron-sulfur</keyword>
<accession>A0A0B7GXB0</accession>
<dbReference type="UniPathway" id="UPA00059">
    <property type="reaction ID" value="UER00105"/>
</dbReference>
<dbReference type="NCBIfam" id="TIGR00216">
    <property type="entry name" value="ispH_lytB"/>
    <property type="match status" value="1"/>
</dbReference>
<feature type="binding site" evidence="5">
    <location>
        <position position="45"/>
    </location>
    <ligand>
        <name>(2E)-4-hydroxy-3-methylbut-2-enyl diphosphate</name>
        <dbReference type="ChEBI" id="CHEBI:128753"/>
    </ligand>
</feature>
<organism evidence="6 8">
    <name type="scientific">Treponema phagedenis</name>
    <dbReference type="NCBI Taxonomy" id="162"/>
    <lineage>
        <taxon>Bacteria</taxon>
        <taxon>Pseudomonadati</taxon>
        <taxon>Spirochaetota</taxon>
        <taxon>Spirochaetia</taxon>
        <taxon>Spirochaetales</taxon>
        <taxon>Treponemataceae</taxon>
        <taxon>Treponema</taxon>
    </lineage>
</organism>
<feature type="binding site" evidence="5">
    <location>
        <position position="203"/>
    </location>
    <ligand>
        <name>[4Fe-4S] cluster</name>
        <dbReference type="ChEBI" id="CHEBI:49883"/>
    </ligand>
</feature>
<keyword evidence="5 6" id="KW-0560">Oxidoreductase</keyword>
<dbReference type="HAMAP" id="MF_00191">
    <property type="entry name" value="IspH"/>
    <property type="match status" value="1"/>
</dbReference>
<keyword evidence="8" id="KW-1185">Reference proteome</keyword>
<comment type="catalytic activity">
    <reaction evidence="5">
        <text>isopentenyl diphosphate + 2 oxidized [2Fe-2S]-[ferredoxin] + H2O = (2E)-4-hydroxy-3-methylbut-2-enyl diphosphate + 2 reduced [2Fe-2S]-[ferredoxin] + 2 H(+)</text>
        <dbReference type="Rhea" id="RHEA:24488"/>
        <dbReference type="Rhea" id="RHEA-COMP:10000"/>
        <dbReference type="Rhea" id="RHEA-COMP:10001"/>
        <dbReference type="ChEBI" id="CHEBI:15377"/>
        <dbReference type="ChEBI" id="CHEBI:15378"/>
        <dbReference type="ChEBI" id="CHEBI:33737"/>
        <dbReference type="ChEBI" id="CHEBI:33738"/>
        <dbReference type="ChEBI" id="CHEBI:128753"/>
        <dbReference type="ChEBI" id="CHEBI:128769"/>
        <dbReference type="EC" id="1.17.7.4"/>
    </reaction>
</comment>
<dbReference type="Proteomes" id="UP000042527">
    <property type="component" value="Unassembled WGS sequence"/>
</dbReference>
<evidence type="ECO:0000256" key="2">
    <source>
        <dbReference type="ARBA" id="ARBA00022723"/>
    </source>
</evidence>
<dbReference type="EMBL" id="CDNC01000012">
    <property type="protein sequence ID" value="CEM61555.1"/>
    <property type="molecule type" value="Genomic_DNA"/>
</dbReference>
<feature type="binding site" evidence="5">
    <location>
        <position position="231"/>
    </location>
    <ligand>
        <name>dimethylallyl diphosphate</name>
        <dbReference type="ChEBI" id="CHEBI:57623"/>
    </ligand>
</feature>
<evidence type="ECO:0000313" key="6">
    <source>
        <dbReference type="EMBL" id="CEM61555.1"/>
    </source>
</evidence>
<keyword evidence="3 5" id="KW-0408">Iron</keyword>
<proteinExistence type="inferred from homology"/>
<feature type="binding site" evidence="5">
    <location>
        <position position="231"/>
    </location>
    <ligand>
        <name>(2E)-4-hydroxy-3-methylbut-2-enyl diphosphate</name>
        <dbReference type="ChEBI" id="CHEBI:128753"/>
    </ligand>
</feature>
<feature type="binding site" evidence="5">
    <location>
        <position position="104"/>
    </location>
    <ligand>
        <name>[4Fe-4S] cluster</name>
        <dbReference type="ChEBI" id="CHEBI:49883"/>
    </ligand>
</feature>
<evidence type="ECO:0000313" key="7">
    <source>
        <dbReference type="EMBL" id="QEJ98270.1"/>
    </source>
</evidence>